<organism evidence="2">
    <name type="scientific">marine sediment metagenome</name>
    <dbReference type="NCBI Taxonomy" id="412755"/>
    <lineage>
        <taxon>unclassified sequences</taxon>
        <taxon>metagenomes</taxon>
        <taxon>ecological metagenomes</taxon>
    </lineage>
</organism>
<keyword evidence="1" id="KW-0812">Transmembrane</keyword>
<dbReference type="AlphaFoldDB" id="X1DV94"/>
<sequence length="90" mass="9856">MAEAIVDYATMKEISSRAPRQIEPMSVGIMTLCPLTAWLIGFALGAQELAILILPIALVLNMVTKTWLFSIKPVPSIAYFVKIGTIAVRH</sequence>
<reference evidence="2" key="1">
    <citation type="journal article" date="2014" name="Front. Microbiol.">
        <title>High frequency of phylogenetically diverse reductive dehalogenase-homologous genes in deep subseafloor sedimentary metagenomes.</title>
        <authorList>
            <person name="Kawai M."/>
            <person name="Futagami T."/>
            <person name="Toyoda A."/>
            <person name="Takaki Y."/>
            <person name="Nishi S."/>
            <person name="Hori S."/>
            <person name="Arai W."/>
            <person name="Tsubouchi T."/>
            <person name="Morono Y."/>
            <person name="Uchiyama I."/>
            <person name="Ito T."/>
            <person name="Fujiyama A."/>
            <person name="Inagaki F."/>
            <person name="Takami H."/>
        </authorList>
    </citation>
    <scope>NUCLEOTIDE SEQUENCE</scope>
    <source>
        <strain evidence="2">Expedition CK06-06</strain>
    </source>
</reference>
<evidence type="ECO:0000313" key="2">
    <source>
        <dbReference type="EMBL" id="GAH24137.1"/>
    </source>
</evidence>
<gene>
    <name evidence="2" type="ORF">S03H2_05113</name>
</gene>
<keyword evidence="1" id="KW-1133">Transmembrane helix</keyword>
<feature type="transmembrane region" description="Helical" evidence="1">
    <location>
        <begin position="49"/>
        <end position="68"/>
    </location>
</feature>
<name>X1DV94_9ZZZZ</name>
<keyword evidence="1" id="KW-0472">Membrane</keyword>
<dbReference type="EMBL" id="BARU01002098">
    <property type="protein sequence ID" value="GAH24137.1"/>
    <property type="molecule type" value="Genomic_DNA"/>
</dbReference>
<comment type="caution">
    <text evidence="2">The sequence shown here is derived from an EMBL/GenBank/DDBJ whole genome shotgun (WGS) entry which is preliminary data.</text>
</comment>
<proteinExistence type="predicted"/>
<protein>
    <submittedName>
        <fullName evidence="2">Uncharacterized protein</fullName>
    </submittedName>
</protein>
<evidence type="ECO:0000256" key="1">
    <source>
        <dbReference type="SAM" id="Phobius"/>
    </source>
</evidence>
<accession>X1DV94</accession>
<feature type="transmembrane region" description="Helical" evidence="1">
    <location>
        <begin position="25"/>
        <end position="43"/>
    </location>
</feature>